<proteinExistence type="predicted"/>
<gene>
    <name evidence="1" type="ORF">GCM10008170_31960</name>
    <name evidence="2" type="ORF">JOD31_003871</name>
</gene>
<dbReference type="RefSeq" id="WP_204952044.1">
    <property type="nucleotide sequence ID" value="NZ_BSFF01000009.1"/>
</dbReference>
<accession>A0A9W6MTJ4</accession>
<dbReference type="AlphaFoldDB" id="A0A9W6MTJ4"/>
<evidence type="ECO:0000313" key="4">
    <source>
        <dbReference type="Proteomes" id="UP001143400"/>
    </source>
</evidence>
<dbReference type="PANTHER" id="PTHR18964:SF174">
    <property type="entry name" value="D-ALLOSE KINASE-RELATED"/>
    <property type="match status" value="1"/>
</dbReference>
<comment type="caution">
    <text evidence="1">The sequence shown here is derived from an EMBL/GenBank/DDBJ whole genome shotgun (WGS) entry which is preliminary data.</text>
</comment>
<dbReference type="PANTHER" id="PTHR18964">
    <property type="entry name" value="ROK (REPRESSOR, ORF, KINASE) FAMILY"/>
    <property type="match status" value="1"/>
</dbReference>
<reference evidence="1" key="1">
    <citation type="journal article" date="2014" name="Int. J. Syst. Evol. Microbiol.">
        <title>Complete genome sequence of Corynebacterium casei LMG S-19264T (=DSM 44701T), isolated from a smear-ripened cheese.</title>
        <authorList>
            <consortium name="US DOE Joint Genome Institute (JGI-PGF)"/>
            <person name="Walter F."/>
            <person name="Albersmeier A."/>
            <person name="Kalinowski J."/>
            <person name="Ruckert C."/>
        </authorList>
    </citation>
    <scope>NUCLEOTIDE SEQUENCE</scope>
    <source>
        <strain evidence="1">VKM B-1606</strain>
    </source>
</reference>
<dbReference type="InterPro" id="IPR043129">
    <property type="entry name" value="ATPase_NBD"/>
</dbReference>
<reference evidence="2 3" key="2">
    <citation type="submission" date="2021-01" db="EMBL/GenBank/DDBJ databases">
        <title>Genomic Encyclopedia of Type Strains, Phase IV (KMG-IV): sequencing the most valuable type-strain genomes for metagenomic binning, comparative biology and taxonomic classification.</title>
        <authorList>
            <person name="Goeker M."/>
        </authorList>
    </citation>
    <scope>NUCLEOTIDE SEQUENCE [LARGE SCALE GENOMIC DNA]</scope>
    <source>
        <strain evidence="2 3">DSM 6130</strain>
    </source>
</reference>
<dbReference type="EMBL" id="JAFBCY010000005">
    <property type="protein sequence ID" value="MBM7853610.1"/>
    <property type="molecule type" value="Genomic_DNA"/>
</dbReference>
<evidence type="ECO:0000313" key="2">
    <source>
        <dbReference type="EMBL" id="MBM7853610.1"/>
    </source>
</evidence>
<dbReference type="PROSITE" id="PS01125">
    <property type="entry name" value="ROK"/>
    <property type="match status" value="1"/>
</dbReference>
<dbReference type="CDD" id="cd24066">
    <property type="entry name" value="ASKHA_NBD_ROK_EcFRK-like"/>
    <property type="match status" value="1"/>
</dbReference>
<dbReference type="InterPro" id="IPR049874">
    <property type="entry name" value="ROK_cs"/>
</dbReference>
<dbReference type="SUPFAM" id="SSF53067">
    <property type="entry name" value="Actin-like ATPase domain"/>
    <property type="match status" value="1"/>
</dbReference>
<dbReference type="Proteomes" id="UP001143400">
    <property type="component" value="Unassembled WGS sequence"/>
</dbReference>
<dbReference type="EMBL" id="BSFF01000009">
    <property type="protein sequence ID" value="GLK57176.1"/>
    <property type="molecule type" value="Genomic_DNA"/>
</dbReference>
<reference evidence="1" key="3">
    <citation type="submission" date="2023-01" db="EMBL/GenBank/DDBJ databases">
        <authorList>
            <person name="Sun Q."/>
            <person name="Evtushenko L."/>
        </authorList>
    </citation>
    <scope>NUCLEOTIDE SEQUENCE</scope>
    <source>
        <strain evidence="1">VKM B-1606</strain>
    </source>
</reference>
<keyword evidence="3" id="KW-1185">Reference proteome</keyword>
<name>A0A9W6MTJ4_9HYPH</name>
<evidence type="ECO:0000313" key="3">
    <source>
        <dbReference type="Proteomes" id="UP000758856"/>
    </source>
</evidence>
<dbReference type="Pfam" id="PF00480">
    <property type="entry name" value="ROK"/>
    <property type="match status" value="1"/>
</dbReference>
<keyword evidence="2" id="KW-0808">Transferase</keyword>
<dbReference type="GO" id="GO:0008865">
    <property type="term" value="F:fructokinase activity"/>
    <property type="evidence" value="ECO:0007669"/>
    <property type="project" value="UniProtKB-EC"/>
</dbReference>
<dbReference type="InterPro" id="IPR000600">
    <property type="entry name" value="ROK"/>
</dbReference>
<organism evidence="1 4">
    <name type="scientific">Methylopila capsulata</name>
    <dbReference type="NCBI Taxonomy" id="61654"/>
    <lineage>
        <taxon>Bacteria</taxon>
        <taxon>Pseudomonadati</taxon>
        <taxon>Pseudomonadota</taxon>
        <taxon>Alphaproteobacteria</taxon>
        <taxon>Hyphomicrobiales</taxon>
        <taxon>Methylopilaceae</taxon>
        <taxon>Methylopila</taxon>
    </lineage>
</organism>
<sequence length="299" mass="30120">MLIGIDWGGTKIEAIALDESGATLLRERAPTPRDDYGACVRTVAGLVARFESALGATGSVGVGMPGSLSPATGLLRNANSTWLNGRPLKQDLETALGRPVRLQNDANCLAVSEATDGAAAGAAVAFAVVVGTGCGAGVAIGGRPWAGRQAIAGEFGHNPLPWASGTEEAPGPLCWCGQRGCVETFVSGSGFARAHALTTGVAMSAEAVVAAARGGDADAAGSLSVYVDRLGRALATVVNLLDPDVIVLGGGMSNVSELYEGLPAVIASRVFSDGFSTPIRPAAHGDSSGVRGAAWLWKP</sequence>
<dbReference type="Gene3D" id="3.30.420.40">
    <property type="match status" value="2"/>
</dbReference>
<evidence type="ECO:0000313" key="1">
    <source>
        <dbReference type="EMBL" id="GLK57176.1"/>
    </source>
</evidence>
<dbReference type="EC" id="2.7.1.4" evidence="2"/>
<dbReference type="Proteomes" id="UP000758856">
    <property type="component" value="Unassembled WGS sequence"/>
</dbReference>
<protein>
    <submittedName>
        <fullName evidence="1">Fructokinase</fullName>
        <ecNumber evidence="2">2.7.1.4</ecNumber>
    </submittedName>
</protein>